<evidence type="ECO:0000256" key="1">
    <source>
        <dbReference type="SAM" id="MobiDB-lite"/>
    </source>
</evidence>
<proteinExistence type="predicted"/>
<dbReference type="OrthoDB" id="4207132at2759"/>
<feature type="region of interest" description="Disordered" evidence="1">
    <location>
        <begin position="505"/>
        <end position="619"/>
    </location>
</feature>
<dbReference type="VEuPathDB" id="FungiDB:EYZ11_010442"/>
<dbReference type="SUPFAM" id="SSF56112">
    <property type="entry name" value="Protein kinase-like (PK-like)"/>
    <property type="match status" value="1"/>
</dbReference>
<evidence type="ECO:0000313" key="2">
    <source>
        <dbReference type="EMBL" id="KAA8641392.1"/>
    </source>
</evidence>
<dbReference type="GeneID" id="54324559"/>
<dbReference type="AlphaFoldDB" id="A0A5M9M2X0"/>
<dbReference type="InterPro" id="IPR011009">
    <property type="entry name" value="Kinase-like_dom_sf"/>
</dbReference>
<dbReference type="RefSeq" id="XP_033420754.1">
    <property type="nucleotide sequence ID" value="XM_033566552.1"/>
</dbReference>
<evidence type="ECO:0008006" key="4">
    <source>
        <dbReference type="Google" id="ProtNLM"/>
    </source>
</evidence>
<name>A0A5M9M2X0_9EURO</name>
<reference evidence="2 3" key="1">
    <citation type="submission" date="2019-08" db="EMBL/GenBank/DDBJ databases">
        <title>The genome sequence of a newly discovered highly antifungal drug resistant Aspergillus species, Aspergillus tanneri NIH 1004.</title>
        <authorList>
            <person name="Mounaud S."/>
            <person name="Singh I."/>
            <person name="Joardar V."/>
            <person name="Pakala S."/>
            <person name="Pakala S."/>
            <person name="Venepally P."/>
            <person name="Chung J.K."/>
            <person name="Losada L."/>
            <person name="Nierman W.C."/>
        </authorList>
    </citation>
    <scope>NUCLEOTIDE SEQUENCE [LARGE SCALE GENOMIC DNA]</scope>
    <source>
        <strain evidence="2 3">NIH1004</strain>
    </source>
</reference>
<comment type="caution">
    <text evidence="2">The sequence shown here is derived from an EMBL/GenBank/DDBJ whole genome shotgun (WGS) entry which is preliminary data.</text>
</comment>
<evidence type="ECO:0000313" key="3">
    <source>
        <dbReference type="Proteomes" id="UP000324241"/>
    </source>
</evidence>
<dbReference type="Proteomes" id="UP000324241">
    <property type="component" value="Unassembled WGS sequence"/>
</dbReference>
<feature type="compositionally biased region" description="Polar residues" evidence="1">
    <location>
        <begin position="596"/>
        <end position="618"/>
    </location>
</feature>
<dbReference type="EMBL" id="QUQM01000010">
    <property type="protein sequence ID" value="KAA8641392.1"/>
    <property type="molecule type" value="Genomic_DNA"/>
</dbReference>
<organism evidence="2 3">
    <name type="scientific">Aspergillus tanneri</name>
    <dbReference type="NCBI Taxonomy" id="1220188"/>
    <lineage>
        <taxon>Eukaryota</taxon>
        <taxon>Fungi</taxon>
        <taxon>Dikarya</taxon>
        <taxon>Ascomycota</taxon>
        <taxon>Pezizomycotina</taxon>
        <taxon>Eurotiomycetes</taxon>
        <taxon>Eurotiomycetidae</taxon>
        <taxon>Eurotiales</taxon>
        <taxon>Aspergillaceae</taxon>
        <taxon>Aspergillus</taxon>
        <taxon>Aspergillus subgen. Circumdati</taxon>
    </lineage>
</organism>
<dbReference type="Gene3D" id="1.10.510.10">
    <property type="entry name" value="Transferase(Phosphotransferase) domain 1"/>
    <property type="match status" value="1"/>
</dbReference>
<feature type="compositionally biased region" description="Polar residues" evidence="1">
    <location>
        <begin position="531"/>
        <end position="559"/>
    </location>
</feature>
<accession>A0A5M9M2X0</accession>
<feature type="compositionally biased region" description="Basic and acidic residues" evidence="1">
    <location>
        <begin position="577"/>
        <end position="590"/>
    </location>
</feature>
<dbReference type="VEuPathDB" id="FungiDB:EYZ11_010446"/>
<gene>
    <name evidence="2" type="ORF">ATNIH1004_001857</name>
</gene>
<protein>
    <recommendedName>
        <fullName evidence="4">Protein kinase domain-containing protein</fullName>
    </recommendedName>
</protein>
<sequence>MEPSGAPESYLTAFLGREIPFFRTKTLWRIGNIQKEKTRVHDEEEGTIREATGVCTATQVDGASFGEEAIIKIKLQLSPWDDPNFVGPSREAEREIENLEQLTKKGCKSTPRIIDHGIFRQGDTGSLPNGYIVFILMEKVPGQNLGNFHNFSLEERNLLRIAFIKAVWEFRSNGFYHHDPRRENLVWDNVSQRCFIVDLEDAEDMELTEKDICLDPLTEFSLWNLRGKEKRPFDDDGTGLHDIRYVGNLSFWSDFKKEVRNVFKEIPWKDYPQPMSARLISGDIFHNEHFRCGAEISTSGRYGNYVLNPIAGIGKTLGYDLCFGDWNVTGVKLEWPNPAPNEAPELEKELGQKNRSSIPDYVLVDQTNKPRAIGEAKHPWGTTPEVYIRETKKGNVINERLLRKFLGQIARDMWAANLKFAFMTNYEWTVFVRREFVDEKWTLFYSDAIDFKSKSILNPGNMSDMQVSVRECMLYLLKITSGTSWSLKGLQREPLTEWVEIKAKKTKEKKDADTPSFLPELQAKRGLPLGKSSTSTDTEASNKASTQIASYTKPPTLTPSEPGPKQPGLPRTPDASGRPEQKGKAKETSSDPKSGGTASTQSTQQKYTKVEVSSQPQPNGEVYYAYKLDQKWSATPAREWTVRNNQIYHEDKLLMSNIPKKKSTK</sequence>